<accession>A0A3P7S3V5</accession>
<dbReference type="KEGG" id="cbar:PATL70BA_3372"/>
<dbReference type="AlphaFoldDB" id="A0A3P7S3V5"/>
<dbReference type="InterPro" id="IPR011204">
    <property type="entry name" value="Virulence_RhuM-like"/>
</dbReference>
<organism evidence="2 3">
    <name type="scientific">Petrocella atlantisensis</name>
    <dbReference type="NCBI Taxonomy" id="2173034"/>
    <lineage>
        <taxon>Bacteria</taxon>
        <taxon>Bacillati</taxon>
        <taxon>Bacillota</taxon>
        <taxon>Clostridia</taxon>
        <taxon>Lachnospirales</taxon>
        <taxon>Vallitaleaceae</taxon>
        <taxon>Petrocella</taxon>
    </lineage>
</organism>
<name>A0A3P7S3V5_9FIRM</name>
<reference evidence="2 3" key="1">
    <citation type="submission" date="2018-09" db="EMBL/GenBank/DDBJ databases">
        <authorList>
            <person name="Postec A."/>
        </authorList>
    </citation>
    <scope>NUCLEOTIDE SEQUENCE [LARGE SCALE GENOMIC DNA]</scope>
    <source>
        <strain evidence="2">70B-A</strain>
    </source>
</reference>
<dbReference type="OrthoDB" id="9802752at2"/>
<dbReference type="EMBL" id="LR130778">
    <property type="protein sequence ID" value="VDN49302.1"/>
    <property type="molecule type" value="Genomic_DNA"/>
</dbReference>
<dbReference type="RefSeq" id="WP_125138288.1">
    <property type="nucleotide sequence ID" value="NZ_LR130778.1"/>
</dbReference>
<feature type="domain" description="Fido" evidence="1">
    <location>
        <begin position="192"/>
        <end position="320"/>
    </location>
</feature>
<evidence type="ECO:0000313" key="3">
    <source>
        <dbReference type="Proteomes" id="UP000279029"/>
    </source>
</evidence>
<dbReference type="InterPro" id="IPR003812">
    <property type="entry name" value="Fido"/>
</dbReference>
<dbReference type="Proteomes" id="UP000279029">
    <property type="component" value="Chromosome"/>
</dbReference>
<evidence type="ECO:0000259" key="1">
    <source>
        <dbReference type="PROSITE" id="PS51459"/>
    </source>
</evidence>
<keyword evidence="3" id="KW-1185">Reference proteome</keyword>
<dbReference type="PANTHER" id="PTHR35810">
    <property type="entry name" value="CYTOPLASMIC PROTEIN-RELATED"/>
    <property type="match status" value="1"/>
</dbReference>
<dbReference type="Gene3D" id="1.20.120.1870">
    <property type="entry name" value="Fic/DOC protein, Fido domain"/>
    <property type="match status" value="1"/>
</dbReference>
<proteinExistence type="predicted"/>
<evidence type="ECO:0000313" key="2">
    <source>
        <dbReference type="EMBL" id="VDN49302.1"/>
    </source>
</evidence>
<dbReference type="PROSITE" id="PS51459">
    <property type="entry name" value="FIDO"/>
    <property type="match status" value="1"/>
</dbReference>
<dbReference type="Pfam" id="PF13310">
    <property type="entry name" value="Virulence_RhuM"/>
    <property type="match status" value="1"/>
</dbReference>
<dbReference type="InterPro" id="IPR053737">
    <property type="entry name" value="Type_II_TA_Toxin"/>
</dbReference>
<sequence length="320" mass="37030">MERKNELIIYQSEKSDIKLEVELKDGMVWLTRNQIADLFGRDVKTIGKHINNALKEELEDEISCVAKFATQLKRYDPRTGKDRIANVMVSYYNLDMILSVGYRVKSREGVVFRKWASEVLQNYILKGFALNSRRLDELKATVQVMRRNDALLDSKQVLDVIESYTNALELLDDYDHQRIEKPLDGSDMIYQLSYEECRHIVDKMKKEINSDLFGRERDGVFEGALNSIYSTFDGVDLYPTIEEKATHLLYFLVKDHGLYDGNKRVATAVFLEFLNKNGKLFVNGKKAIENNTLVALVIMIAESRPQEKDLMVNLVMNFLM</sequence>
<dbReference type="Pfam" id="PF02661">
    <property type="entry name" value="Fic"/>
    <property type="match status" value="1"/>
</dbReference>
<gene>
    <name evidence="2" type="ORF">PATL70BA_3372</name>
</gene>
<protein>
    <submittedName>
        <fullName evidence="2">Virulence protein</fullName>
    </submittedName>
</protein>
<dbReference type="PANTHER" id="PTHR35810:SF1">
    <property type="entry name" value="CYTOPLASMIC PROTEIN"/>
    <property type="match status" value="1"/>
</dbReference>